<protein>
    <submittedName>
        <fullName evidence="2">DUF1109 family protein</fullName>
    </submittedName>
</protein>
<feature type="transmembrane region" description="Helical" evidence="1">
    <location>
        <begin position="30"/>
        <end position="50"/>
    </location>
</feature>
<reference evidence="2 3" key="1">
    <citation type="submission" date="2019-09" db="EMBL/GenBank/DDBJ databases">
        <title>Polymorphobacter sp. isolated from a lake in China.</title>
        <authorList>
            <person name="Liu Z."/>
        </authorList>
    </citation>
    <scope>NUCLEOTIDE SEQUENCE [LARGE SCALE GENOMIC DNA]</scope>
    <source>
        <strain evidence="2 3">D40P</strain>
    </source>
</reference>
<comment type="caution">
    <text evidence="2">The sequence shown here is derived from an EMBL/GenBank/DDBJ whole genome shotgun (WGS) entry which is preliminary data.</text>
</comment>
<feature type="transmembrane region" description="Helical" evidence="1">
    <location>
        <begin position="62"/>
        <end position="85"/>
    </location>
</feature>
<dbReference type="Proteomes" id="UP000481327">
    <property type="component" value="Unassembled WGS sequence"/>
</dbReference>
<evidence type="ECO:0000313" key="3">
    <source>
        <dbReference type="Proteomes" id="UP000481327"/>
    </source>
</evidence>
<feature type="transmembrane region" description="Helical" evidence="1">
    <location>
        <begin position="169"/>
        <end position="187"/>
    </location>
</feature>
<dbReference type="InterPro" id="IPR009495">
    <property type="entry name" value="NrsF"/>
</dbReference>
<keyword evidence="1" id="KW-1133">Transmembrane helix</keyword>
<keyword evidence="3" id="KW-1185">Reference proteome</keyword>
<feature type="transmembrane region" description="Helical" evidence="1">
    <location>
        <begin position="97"/>
        <end position="116"/>
    </location>
</feature>
<dbReference type="Pfam" id="PF06532">
    <property type="entry name" value="NrsF"/>
    <property type="match status" value="1"/>
</dbReference>
<keyword evidence="1" id="KW-0812">Transmembrane</keyword>
<organism evidence="2 3">
    <name type="scientific">Sandarakinorhabdus fusca</name>
    <dbReference type="NCBI Taxonomy" id="1439888"/>
    <lineage>
        <taxon>Bacteria</taxon>
        <taxon>Pseudomonadati</taxon>
        <taxon>Pseudomonadota</taxon>
        <taxon>Alphaproteobacteria</taxon>
        <taxon>Sphingomonadales</taxon>
        <taxon>Sphingosinicellaceae</taxon>
        <taxon>Sandarakinorhabdus</taxon>
    </lineage>
</organism>
<dbReference type="AlphaFoldDB" id="A0A7C9KWD4"/>
<proteinExistence type="predicted"/>
<sequence length="221" mass="23734">MTIEPAPDRLIDRLVADLVIVTPPRPMRDAWRVAALVVAEMLVFGLWRGANPDLPWLLESPAFWWKLLGFGLIGTASVLFLLASLDPALTMARRQASLWRATAITAAGVMAVGWRIDAAIPGTSELSARLEWREGLDCLANILLLALPLLLALGLLVQRGAPTRPGRTAVAAGLGAAGLATFVFALHCPHLDVVYIAAWYGGAVLVVAGLARLLLPRLARW</sequence>
<name>A0A7C9KWD4_9SPHN</name>
<evidence type="ECO:0000256" key="1">
    <source>
        <dbReference type="SAM" id="Phobius"/>
    </source>
</evidence>
<evidence type="ECO:0000313" key="2">
    <source>
        <dbReference type="EMBL" id="MQT16885.1"/>
    </source>
</evidence>
<feature type="transmembrane region" description="Helical" evidence="1">
    <location>
        <begin position="193"/>
        <end position="215"/>
    </location>
</feature>
<gene>
    <name evidence="2" type="ORF">F3168_06400</name>
</gene>
<dbReference type="RefSeq" id="WP_152577333.1">
    <property type="nucleotide sequence ID" value="NZ_JAATJI010000001.1"/>
</dbReference>
<accession>A0A7C9KWD4</accession>
<feature type="transmembrane region" description="Helical" evidence="1">
    <location>
        <begin position="139"/>
        <end position="157"/>
    </location>
</feature>
<keyword evidence="1" id="KW-0472">Membrane</keyword>
<dbReference type="EMBL" id="WIOL01000002">
    <property type="protein sequence ID" value="MQT16885.1"/>
    <property type="molecule type" value="Genomic_DNA"/>
</dbReference>